<evidence type="ECO:0000256" key="1">
    <source>
        <dbReference type="SAM" id="Coils"/>
    </source>
</evidence>
<evidence type="ECO:0000256" key="2">
    <source>
        <dbReference type="SAM" id="Phobius"/>
    </source>
</evidence>
<reference evidence="3 4" key="1">
    <citation type="journal article" date="2012" name="BMC Genomics">
        <title>Comparative genomic analysis and phylogenetic position of Theileria equi.</title>
        <authorList>
            <person name="Kappmeyer L.S."/>
            <person name="Thiagarajan M."/>
            <person name="Herndon D.R."/>
            <person name="Ramsay J.D."/>
            <person name="Caler E."/>
            <person name="Djikeng A."/>
            <person name="Gillespie J.J."/>
            <person name="Lau A.O."/>
            <person name="Roalson E.H."/>
            <person name="Silva J.C."/>
            <person name="Silva M.G."/>
            <person name="Suarez C.E."/>
            <person name="Ueti M.W."/>
            <person name="Nene V.M."/>
            <person name="Mealey R.H."/>
            <person name="Knowles D.P."/>
            <person name="Brayton K.A."/>
        </authorList>
    </citation>
    <scope>NUCLEOTIDE SEQUENCE [LARGE SCALE GENOMIC DNA]</scope>
    <source>
        <strain evidence="3 4">WA</strain>
    </source>
</reference>
<dbReference type="KEGG" id="beq:BEWA_039170"/>
<keyword evidence="2" id="KW-1133">Transmembrane helix</keyword>
<keyword evidence="2" id="KW-0812">Transmembrane</keyword>
<proteinExistence type="predicted"/>
<dbReference type="RefSeq" id="XP_004833331.1">
    <property type="nucleotide sequence ID" value="XM_004833274.1"/>
</dbReference>
<gene>
    <name evidence="3" type="ORF">BEWA_039170</name>
</gene>
<keyword evidence="2" id="KW-0472">Membrane</keyword>
<name>L1LF19_THEEQ</name>
<dbReference type="AlphaFoldDB" id="L1LF19"/>
<feature type="transmembrane region" description="Helical" evidence="2">
    <location>
        <begin position="255"/>
        <end position="274"/>
    </location>
</feature>
<comment type="caution">
    <text evidence="3">The sequence shown here is derived from an EMBL/GenBank/DDBJ whole genome shotgun (WGS) entry which is preliminary data.</text>
</comment>
<dbReference type="GeneID" id="15803243"/>
<sequence length="291" mass="32672">MDITQNNSKTHKNGSYCCYKHNHTRVSVTDKTVSCKTHKQSSTSCYKHQVIPNAGKWRVAAIKYYGVNTPSKRNRVEIPGLSLLTKVSVKVTVYVLYCGHNPVLIYLESTSGGSDTTGWYKKGSDNNDNENWTQVGLDITPGDLGKIDCKDNETFQKLAKLLTKLGCYGLEECTQDTKSLQEQEQQQRTKESEELRQEVKEAEGEGSEKEKLKKKEEEGAVANALKVDGGPRQDTAVDALKTQLQDAFPWDIENILGAFAGVFTASCITIFVSWKLYKAYKHYSDPWVRPI</sequence>
<accession>L1LF19</accession>
<feature type="coiled-coil region" evidence="1">
    <location>
        <begin position="185"/>
        <end position="212"/>
    </location>
</feature>
<dbReference type="Proteomes" id="UP000031512">
    <property type="component" value="Unassembled WGS sequence"/>
</dbReference>
<dbReference type="eggNOG" id="KOG1366">
    <property type="taxonomic scope" value="Eukaryota"/>
</dbReference>
<organism evidence="3 4">
    <name type="scientific">Theileria equi strain WA</name>
    <dbReference type="NCBI Taxonomy" id="1537102"/>
    <lineage>
        <taxon>Eukaryota</taxon>
        <taxon>Sar</taxon>
        <taxon>Alveolata</taxon>
        <taxon>Apicomplexa</taxon>
        <taxon>Aconoidasida</taxon>
        <taxon>Piroplasmida</taxon>
        <taxon>Theileriidae</taxon>
        <taxon>Theileria</taxon>
    </lineage>
</organism>
<protein>
    <submittedName>
        <fullName evidence="3">Uncharacterized protein</fullName>
    </submittedName>
</protein>
<dbReference type="VEuPathDB" id="PiroplasmaDB:BEWA_039170"/>
<keyword evidence="1" id="KW-0175">Coiled coil</keyword>
<evidence type="ECO:0000313" key="3">
    <source>
        <dbReference type="EMBL" id="EKX73879.1"/>
    </source>
</evidence>
<keyword evidence="4" id="KW-1185">Reference proteome</keyword>
<dbReference type="EMBL" id="ACOU01000002">
    <property type="protein sequence ID" value="EKX73879.1"/>
    <property type="molecule type" value="Genomic_DNA"/>
</dbReference>
<evidence type="ECO:0000313" key="4">
    <source>
        <dbReference type="Proteomes" id="UP000031512"/>
    </source>
</evidence>